<accession>A0A1E5Q5W8</accession>
<keyword evidence="2" id="KW-1185">Reference proteome</keyword>
<gene>
    <name evidence="1" type="ORF">BEN30_13235</name>
</gene>
<protein>
    <submittedName>
        <fullName evidence="1">Uncharacterized protein</fullName>
    </submittedName>
</protein>
<proteinExistence type="predicted"/>
<comment type="caution">
    <text evidence="1">The sequence shown here is derived from an EMBL/GenBank/DDBJ whole genome shotgun (WGS) entry which is preliminary data.</text>
</comment>
<dbReference type="EMBL" id="MCGG01000042">
    <property type="protein sequence ID" value="OEJ65960.1"/>
    <property type="molecule type" value="Genomic_DNA"/>
</dbReference>
<reference evidence="2" key="1">
    <citation type="submission" date="2016-07" db="EMBL/GenBank/DDBJ databases">
        <authorList>
            <person name="Florea S."/>
            <person name="Webb J.S."/>
            <person name="Jaromczyk J."/>
            <person name="Schardl C.L."/>
        </authorList>
    </citation>
    <scope>NUCLEOTIDE SEQUENCE [LARGE SCALE GENOMIC DNA]</scope>
    <source>
        <strain evidence="2">MV-1</strain>
    </source>
</reference>
<evidence type="ECO:0000313" key="1">
    <source>
        <dbReference type="EMBL" id="OEJ65960.1"/>
    </source>
</evidence>
<name>A0A1E5Q5W8_9PROT</name>
<dbReference type="OrthoDB" id="9803803at2"/>
<dbReference type="RefSeq" id="WP_069958541.1">
    <property type="nucleotide sequence ID" value="NZ_MCGG01000042.1"/>
</dbReference>
<dbReference type="Proteomes" id="UP000095347">
    <property type="component" value="Unassembled WGS sequence"/>
</dbReference>
<organism evidence="1 2">
    <name type="scientific">Magnetovibrio blakemorei</name>
    <dbReference type="NCBI Taxonomy" id="28181"/>
    <lineage>
        <taxon>Bacteria</taxon>
        <taxon>Pseudomonadati</taxon>
        <taxon>Pseudomonadota</taxon>
        <taxon>Alphaproteobacteria</taxon>
        <taxon>Rhodospirillales</taxon>
        <taxon>Magnetovibrionaceae</taxon>
        <taxon>Magnetovibrio</taxon>
    </lineage>
</organism>
<sequence length="84" mass="9582">MTKITPPDKILQEHAHMLSLQTVQHRPESAERYGYTTVTGFIATSHLQNRSDVLSGLDLDHLDGVNSVRPKIVTPMLRHRYHHS</sequence>
<dbReference type="AlphaFoldDB" id="A0A1E5Q5W8"/>
<evidence type="ECO:0000313" key="2">
    <source>
        <dbReference type="Proteomes" id="UP000095347"/>
    </source>
</evidence>